<dbReference type="InParanoid" id="B0E126"/>
<proteinExistence type="predicted"/>
<dbReference type="HOGENOM" id="CLU_1409004_0_0_1"/>
<dbReference type="KEGG" id="lbc:LACBIDRAFT_335008"/>
<keyword evidence="2" id="KW-1185">Reference proteome</keyword>
<evidence type="ECO:0000313" key="1">
    <source>
        <dbReference type="EMBL" id="EDQ99438.1"/>
    </source>
</evidence>
<organism evidence="2">
    <name type="scientific">Laccaria bicolor (strain S238N-H82 / ATCC MYA-4686)</name>
    <name type="common">Bicoloured deceiver</name>
    <name type="synonym">Laccaria laccata var. bicolor</name>
    <dbReference type="NCBI Taxonomy" id="486041"/>
    <lineage>
        <taxon>Eukaryota</taxon>
        <taxon>Fungi</taxon>
        <taxon>Dikarya</taxon>
        <taxon>Basidiomycota</taxon>
        <taxon>Agaricomycotina</taxon>
        <taxon>Agaricomycetes</taxon>
        <taxon>Agaricomycetidae</taxon>
        <taxon>Agaricales</taxon>
        <taxon>Agaricineae</taxon>
        <taxon>Hydnangiaceae</taxon>
        <taxon>Laccaria</taxon>
    </lineage>
</organism>
<protein>
    <submittedName>
        <fullName evidence="1">Predicted protein</fullName>
    </submittedName>
</protein>
<dbReference type="EMBL" id="DS547164">
    <property type="protein sequence ID" value="EDQ99438.1"/>
    <property type="molecule type" value="Genomic_DNA"/>
</dbReference>
<evidence type="ECO:0000313" key="2">
    <source>
        <dbReference type="Proteomes" id="UP000001194"/>
    </source>
</evidence>
<dbReference type="Proteomes" id="UP000001194">
    <property type="component" value="Unassembled WGS sequence"/>
</dbReference>
<accession>B0E126</accession>
<dbReference type="AlphaFoldDB" id="B0E126"/>
<sequence>MTASANLYRCREIGDLLRFKGCANSSPLNFVHECHACKAYKTANHRLLLPKLLIVSISFFQVDNAWPKKPFDLSHTSIVIGLRPPIRLFGYPLPIAQRSEPLGYPNPDALFVVMYMLVAATGCRNDTHTDRSLGSCSSSLLAWTPTSMDDGGRWAWLLHIGLEALRLRCTACWLFSESEMQGAWRLRTSSALA</sequence>
<gene>
    <name evidence="1" type="ORF">LACBIDRAFT_335008</name>
</gene>
<dbReference type="GeneID" id="6085556"/>
<dbReference type="RefSeq" id="XP_001889893.1">
    <property type="nucleotide sequence ID" value="XM_001889858.1"/>
</dbReference>
<reference evidence="1 2" key="1">
    <citation type="journal article" date="2008" name="Nature">
        <title>The genome of Laccaria bicolor provides insights into mycorrhizal symbiosis.</title>
        <authorList>
            <person name="Martin F."/>
            <person name="Aerts A."/>
            <person name="Ahren D."/>
            <person name="Brun A."/>
            <person name="Danchin E.G.J."/>
            <person name="Duchaussoy F."/>
            <person name="Gibon J."/>
            <person name="Kohler A."/>
            <person name="Lindquist E."/>
            <person name="Pereda V."/>
            <person name="Salamov A."/>
            <person name="Shapiro H.J."/>
            <person name="Wuyts J."/>
            <person name="Blaudez D."/>
            <person name="Buee M."/>
            <person name="Brokstein P."/>
            <person name="Canbaeck B."/>
            <person name="Cohen D."/>
            <person name="Courty P.E."/>
            <person name="Coutinho P.M."/>
            <person name="Delaruelle C."/>
            <person name="Detter J.C."/>
            <person name="Deveau A."/>
            <person name="DiFazio S."/>
            <person name="Duplessis S."/>
            <person name="Fraissinet-Tachet L."/>
            <person name="Lucic E."/>
            <person name="Frey-Klett P."/>
            <person name="Fourrey C."/>
            <person name="Feussner I."/>
            <person name="Gay G."/>
            <person name="Grimwood J."/>
            <person name="Hoegger P.J."/>
            <person name="Jain P."/>
            <person name="Kilaru S."/>
            <person name="Labbe J."/>
            <person name="Lin Y.C."/>
            <person name="Legue V."/>
            <person name="Le Tacon F."/>
            <person name="Marmeisse R."/>
            <person name="Melayah D."/>
            <person name="Montanini B."/>
            <person name="Muratet M."/>
            <person name="Nehls U."/>
            <person name="Niculita-Hirzel H."/>
            <person name="Oudot-Le Secq M.P."/>
            <person name="Peter M."/>
            <person name="Quesneville H."/>
            <person name="Rajashekar B."/>
            <person name="Reich M."/>
            <person name="Rouhier N."/>
            <person name="Schmutz J."/>
            <person name="Yin T."/>
            <person name="Chalot M."/>
            <person name="Henrissat B."/>
            <person name="Kuees U."/>
            <person name="Lucas S."/>
            <person name="Van de Peer Y."/>
            <person name="Podila G.K."/>
            <person name="Polle A."/>
            <person name="Pukkila P.J."/>
            <person name="Richardson P.M."/>
            <person name="Rouze P."/>
            <person name="Sanders I.R."/>
            <person name="Stajich J.E."/>
            <person name="Tunlid A."/>
            <person name="Tuskan G."/>
            <person name="Grigoriev I.V."/>
        </authorList>
    </citation>
    <scope>NUCLEOTIDE SEQUENCE [LARGE SCALE GENOMIC DNA]</scope>
    <source>
        <strain evidence="2">S238N-H82 / ATCC MYA-4686</strain>
    </source>
</reference>
<name>B0E126_LACBS</name>